<name>D5UKF2_CELFN</name>
<dbReference type="Proteomes" id="UP000000849">
    <property type="component" value="Chromosome"/>
</dbReference>
<dbReference type="KEGG" id="cfl:Cfla_2930"/>
<keyword evidence="2" id="KW-1185">Reference proteome</keyword>
<sequence length="285" mass="30236">MLDDVLAPLARSEWPEVAYRSSRLTPDGSPVELAWTTRDPAVRWTAEVAAPEVPSTDRWTLAAARAALPAGTVAAVAGLQRRAPLRYGAWLGGRHDEDGNDRFEVYAEVPPGADLRPLVDHPVLRQCALRWRMVGASPDGRLELYAGIDRPDDMDLRAFEQVTLGSSGRLLAAVRELTGAPELARPSGLSVVLAPVDQPLAVTWFASARGLFASDAATVTALTDRCTDPRGRAVLAALVPVGLPAPRRAVVPVGVGVALDCSTWVQAGAVATRDRATVRACPSSS</sequence>
<reference evidence="1 2" key="1">
    <citation type="journal article" date="2010" name="Stand. Genomic Sci.">
        <title>Complete genome sequence of Cellulomonas flavigena type strain (134).</title>
        <authorList>
            <person name="Abt B."/>
            <person name="Foster B."/>
            <person name="Lapidus A."/>
            <person name="Clum A."/>
            <person name="Sun H."/>
            <person name="Pukall R."/>
            <person name="Lucas S."/>
            <person name="Glavina Del Rio T."/>
            <person name="Nolan M."/>
            <person name="Tice H."/>
            <person name="Cheng J.F."/>
            <person name="Pitluck S."/>
            <person name="Liolios K."/>
            <person name="Ivanova N."/>
            <person name="Mavromatis K."/>
            <person name="Ovchinnikova G."/>
            <person name="Pati A."/>
            <person name="Goodwin L."/>
            <person name="Chen A."/>
            <person name="Palaniappan K."/>
            <person name="Land M."/>
            <person name="Hauser L."/>
            <person name="Chang Y.J."/>
            <person name="Jeffries C.D."/>
            <person name="Rohde M."/>
            <person name="Goker M."/>
            <person name="Woyke T."/>
            <person name="Bristow J."/>
            <person name="Eisen J.A."/>
            <person name="Markowitz V."/>
            <person name="Hugenholtz P."/>
            <person name="Kyrpides N.C."/>
            <person name="Klenk H.P."/>
        </authorList>
    </citation>
    <scope>NUCLEOTIDE SEQUENCE [LARGE SCALE GENOMIC DNA]</scope>
    <source>
        <strain evidence="2">ATCC 482 / DSM 20109 / BCRC 11376 / JCM 18109 / NBRC 3775 / NCIMB 8073 / NRS 134</strain>
    </source>
</reference>
<dbReference type="RefSeq" id="WP_013118144.1">
    <property type="nucleotide sequence ID" value="NC_014151.1"/>
</dbReference>
<dbReference type="OrthoDB" id="5188586at2"/>
<dbReference type="eggNOG" id="ENOG5032U44">
    <property type="taxonomic scope" value="Bacteria"/>
</dbReference>
<protein>
    <submittedName>
        <fullName evidence="1">Putative AfsR-like transcriptional regulator</fullName>
    </submittedName>
</protein>
<dbReference type="STRING" id="446466.Cfla_2930"/>
<evidence type="ECO:0000313" key="2">
    <source>
        <dbReference type="Proteomes" id="UP000000849"/>
    </source>
</evidence>
<accession>D5UKF2</accession>
<evidence type="ECO:0000313" key="1">
    <source>
        <dbReference type="EMBL" id="ADG75813.1"/>
    </source>
</evidence>
<organism evidence="1 2">
    <name type="scientific">Cellulomonas flavigena (strain ATCC 482 / DSM 20109 / BCRC 11376 / JCM 18109 / NBRC 3775 / NCIMB 8073 / NRS 134)</name>
    <dbReference type="NCBI Taxonomy" id="446466"/>
    <lineage>
        <taxon>Bacteria</taxon>
        <taxon>Bacillati</taxon>
        <taxon>Actinomycetota</taxon>
        <taxon>Actinomycetes</taxon>
        <taxon>Micrococcales</taxon>
        <taxon>Cellulomonadaceae</taxon>
        <taxon>Cellulomonas</taxon>
    </lineage>
</organism>
<dbReference type="EMBL" id="CP001964">
    <property type="protein sequence ID" value="ADG75813.1"/>
    <property type="molecule type" value="Genomic_DNA"/>
</dbReference>
<dbReference type="AlphaFoldDB" id="D5UKF2"/>
<gene>
    <name evidence="1" type="ordered locus">Cfla_2930</name>
</gene>
<dbReference type="HOGENOM" id="CLU_975549_0_0_11"/>
<proteinExistence type="predicted"/>